<name>A0A5Q4ZAM7_9BURK</name>
<dbReference type="KEGG" id="pdio:PDMSB3_0662"/>
<evidence type="ECO:0000313" key="2">
    <source>
        <dbReference type="Proteomes" id="UP000325811"/>
    </source>
</evidence>
<evidence type="ECO:0000313" key="1">
    <source>
        <dbReference type="EMBL" id="VVD27124.1"/>
    </source>
</evidence>
<dbReference type="Proteomes" id="UP000325811">
    <property type="component" value="Chromosome I"/>
</dbReference>
<dbReference type="AlphaFoldDB" id="A0A5Q4ZAM7"/>
<protein>
    <submittedName>
        <fullName evidence="1">Uncharacterized protein</fullName>
    </submittedName>
</protein>
<accession>A0A5Q4ZAM7</accession>
<gene>
    <name evidence="1" type="ORF">PDMSB3_0662</name>
</gene>
<sequence>MNTHDDGRMSRMPEPWELEQDEYSFMARGLQCLLLRNDVTLTWSGLAEIRLVRYLHPAQRGAMDRALRRSLGSPCCESFLGTPPCGASHIFERFHTRPGTLRI</sequence>
<keyword evidence="2" id="KW-1185">Reference proteome</keyword>
<dbReference type="EMBL" id="LR699553">
    <property type="protein sequence ID" value="VVD27124.1"/>
    <property type="molecule type" value="Genomic_DNA"/>
</dbReference>
<organism evidence="1 2">
    <name type="scientific">Paraburkholderia dioscoreae</name>
    <dbReference type="NCBI Taxonomy" id="2604047"/>
    <lineage>
        <taxon>Bacteria</taxon>
        <taxon>Pseudomonadati</taxon>
        <taxon>Pseudomonadota</taxon>
        <taxon>Betaproteobacteria</taxon>
        <taxon>Burkholderiales</taxon>
        <taxon>Burkholderiaceae</taxon>
        <taxon>Paraburkholderia</taxon>
    </lineage>
</organism>
<proteinExistence type="predicted"/>
<reference evidence="1 2" key="1">
    <citation type="submission" date="2019-08" db="EMBL/GenBank/DDBJ databases">
        <authorList>
            <person name="Herpell B J."/>
        </authorList>
    </citation>
    <scope>NUCLEOTIDE SEQUENCE [LARGE SCALE GENOMIC DNA]</scope>
    <source>
        <strain evidence="2">Msb3</strain>
    </source>
</reference>